<gene>
    <name evidence="1" type="ORF">A2704_01105</name>
</gene>
<reference evidence="1 2" key="1">
    <citation type="journal article" date="2016" name="Nat. Commun.">
        <title>Thousands of microbial genomes shed light on interconnected biogeochemical processes in an aquifer system.</title>
        <authorList>
            <person name="Anantharaman K."/>
            <person name="Brown C.T."/>
            <person name="Hug L.A."/>
            <person name="Sharon I."/>
            <person name="Castelle C.J."/>
            <person name="Probst A.J."/>
            <person name="Thomas B.C."/>
            <person name="Singh A."/>
            <person name="Wilkins M.J."/>
            <person name="Karaoz U."/>
            <person name="Brodie E.L."/>
            <person name="Williams K.H."/>
            <person name="Hubbard S.S."/>
            <person name="Banfield J.F."/>
        </authorList>
    </citation>
    <scope>NUCLEOTIDE SEQUENCE [LARGE SCALE GENOMIC DNA]</scope>
</reference>
<evidence type="ECO:0000313" key="1">
    <source>
        <dbReference type="EMBL" id="OGG49279.1"/>
    </source>
</evidence>
<accession>A0A1F6CJ77</accession>
<name>A0A1F6CJ77_9BACT</name>
<comment type="caution">
    <text evidence="1">The sequence shown here is derived from an EMBL/GenBank/DDBJ whole genome shotgun (WGS) entry which is preliminary data.</text>
</comment>
<sequence>MTPDQINHIAAAINEARQKTTTIKDAVASRVLVILNDHIGAELKKSEIQAAAKELAELQSGKSNGL</sequence>
<dbReference type="AlphaFoldDB" id="A0A1F6CJ77"/>
<proteinExistence type="predicted"/>
<evidence type="ECO:0000313" key="2">
    <source>
        <dbReference type="Proteomes" id="UP000176445"/>
    </source>
</evidence>
<protein>
    <submittedName>
        <fullName evidence="1">Uncharacterized protein</fullName>
    </submittedName>
</protein>
<organism evidence="1 2">
    <name type="scientific">Candidatus Kaiserbacteria bacterium RIFCSPHIGHO2_01_FULL_54_36b</name>
    <dbReference type="NCBI Taxonomy" id="1798483"/>
    <lineage>
        <taxon>Bacteria</taxon>
        <taxon>Candidatus Kaiseribacteriota</taxon>
    </lineage>
</organism>
<dbReference type="EMBL" id="MFKW01000077">
    <property type="protein sequence ID" value="OGG49279.1"/>
    <property type="molecule type" value="Genomic_DNA"/>
</dbReference>
<dbReference type="Proteomes" id="UP000176445">
    <property type="component" value="Unassembled WGS sequence"/>
</dbReference>